<dbReference type="VEuPathDB" id="AmoebaDB:FDP41_004709"/>
<dbReference type="VEuPathDB" id="AmoebaDB:FDP41_005655"/>
<accession>A0A6A5BMN4</accession>
<dbReference type="InterPro" id="IPR025197">
    <property type="entry name" value="DUF4116"/>
</dbReference>
<dbReference type="RefSeq" id="XP_044560746.1">
    <property type="nucleotide sequence ID" value="XM_044708152.1"/>
</dbReference>
<feature type="domain" description="DUF4116" evidence="1">
    <location>
        <begin position="1"/>
        <end position="32"/>
    </location>
</feature>
<reference evidence="2 4" key="1">
    <citation type="journal article" date="2019" name="Sci. Rep.">
        <title>Nanopore sequencing improves the draft genome of the human pathogenic amoeba Naegleria fowleri.</title>
        <authorList>
            <person name="Liechti N."/>
            <person name="Schurch N."/>
            <person name="Bruggmann R."/>
            <person name="Wittwer M."/>
        </authorList>
    </citation>
    <scope>NUCLEOTIDE SEQUENCE [LARGE SCALE GENOMIC DNA]</scope>
    <source>
        <strain evidence="2 4">ATCC 30894</strain>
    </source>
</reference>
<dbReference type="EMBL" id="VFQX01000041">
    <property type="protein sequence ID" value="KAF0976033.1"/>
    <property type="molecule type" value="Genomic_DNA"/>
</dbReference>
<evidence type="ECO:0000313" key="4">
    <source>
        <dbReference type="Proteomes" id="UP000444721"/>
    </source>
</evidence>
<comment type="caution">
    <text evidence="2">The sequence shown here is derived from an EMBL/GenBank/DDBJ whole genome shotgun (WGS) entry which is preliminary data.</text>
</comment>
<dbReference type="AlphaFoldDB" id="A0A6A5BMN4"/>
<dbReference type="Proteomes" id="UP000444721">
    <property type="component" value="Unassembled WGS sequence"/>
</dbReference>
<proteinExistence type="predicted"/>
<evidence type="ECO:0000313" key="2">
    <source>
        <dbReference type="EMBL" id="KAF0975324.1"/>
    </source>
</evidence>
<keyword evidence="4" id="KW-1185">Reference proteome</keyword>
<dbReference type="GeneID" id="68111927"/>
<protein>
    <recommendedName>
        <fullName evidence="1">DUF4116 domain-containing protein</fullName>
    </recommendedName>
</protein>
<sequence length="126" mass="14951">MLAAVKKNGQALQNISNHLKFNKKFLLTAIQKKDIEKKVVLNSLPNSKSVIEQIQNAMAINKMKWMIYEQDWLKEHVDRVQVSVKEEEDCQEEKECQEEEEYCQEEQDQEFLENLCESDLEEEDQE</sequence>
<dbReference type="Pfam" id="PF13475">
    <property type="entry name" value="DUF4116"/>
    <property type="match status" value="1"/>
</dbReference>
<dbReference type="VEuPathDB" id="AmoebaDB:NfTy_084710"/>
<name>A0A6A5BMN4_NAEFO</name>
<organism evidence="2 4">
    <name type="scientific">Naegleria fowleri</name>
    <name type="common">Brain eating amoeba</name>
    <dbReference type="NCBI Taxonomy" id="5763"/>
    <lineage>
        <taxon>Eukaryota</taxon>
        <taxon>Discoba</taxon>
        <taxon>Heterolobosea</taxon>
        <taxon>Tetramitia</taxon>
        <taxon>Eutetramitia</taxon>
        <taxon>Vahlkampfiidae</taxon>
        <taxon>Naegleria</taxon>
    </lineage>
</organism>
<dbReference type="EMBL" id="VFQX01000045">
    <property type="protein sequence ID" value="KAF0975324.1"/>
    <property type="molecule type" value="Genomic_DNA"/>
</dbReference>
<gene>
    <name evidence="3" type="ORF">FDP41_004709</name>
    <name evidence="2" type="ORF">FDP41_005655</name>
</gene>
<evidence type="ECO:0000313" key="3">
    <source>
        <dbReference type="EMBL" id="KAF0976033.1"/>
    </source>
</evidence>
<evidence type="ECO:0000259" key="1">
    <source>
        <dbReference type="Pfam" id="PF13475"/>
    </source>
</evidence>